<feature type="compositionally biased region" description="Acidic residues" evidence="1">
    <location>
        <begin position="18"/>
        <end position="28"/>
    </location>
</feature>
<organism evidence="2 3">
    <name type="scientific">Lactuca saligna</name>
    <name type="common">Willowleaf lettuce</name>
    <dbReference type="NCBI Taxonomy" id="75948"/>
    <lineage>
        <taxon>Eukaryota</taxon>
        <taxon>Viridiplantae</taxon>
        <taxon>Streptophyta</taxon>
        <taxon>Embryophyta</taxon>
        <taxon>Tracheophyta</taxon>
        <taxon>Spermatophyta</taxon>
        <taxon>Magnoliopsida</taxon>
        <taxon>eudicotyledons</taxon>
        <taxon>Gunneridae</taxon>
        <taxon>Pentapetalae</taxon>
        <taxon>asterids</taxon>
        <taxon>campanulids</taxon>
        <taxon>Asterales</taxon>
        <taxon>Asteraceae</taxon>
        <taxon>Cichorioideae</taxon>
        <taxon>Cichorieae</taxon>
        <taxon>Lactucinae</taxon>
        <taxon>Lactuca</taxon>
    </lineage>
</organism>
<gene>
    <name evidence="2" type="ORF">LSALG_LOCUS19129</name>
</gene>
<accession>A0AA36E124</accession>
<sequence>MKNEPKGKEKLIEHEPIIDNEEDEEPDEAELKRRKARDAEINETQRIVKEVKQKEKAEREAQATLKSRMLLFPKSYFQEVGSIDVDIATILKKKPIVVPKEALKDLEKLNLVKIYKEGWFVVYQSIKQTGADFRKSYFHIEDKHI</sequence>
<evidence type="ECO:0000313" key="3">
    <source>
        <dbReference type="Proteomes" id="UP001177003"/>
    </source>
</evidence>
<evidence type="ECO:0000313" key="2">
    <source>
        <dbReference type="EMBL" id="CAI9279324.1"/>
    </source>
</evidence>
<feature type="region of interest" description="Disordered" evidence="1">
    <location>
        <begin position="1"/>
        <end position="36"/>
    </location>
</feature>
<reference evidence="2" key="1">
    <citation type="submission" date="2023-04" db="EMBL/GenBank/DDBJ databases">
        <authorList>
            <person name="Vijverberg K."/>
            <person name="Xiong W."/>
            <person name="Schranz E."/>
        </authorList>
    </citation>
    <scope>NUCLEOTIDE SEQUENCE</scope>
</reference>
<name>A0AA36E124_LACSI</name>
<evidence type="ECO:0000256" key="1">
    <source>
        <dbReference type="SAM" id="MobiDB-lite"/>
    </source>
</evidence>
<keyword evidence="3" id="KW-1185">Reference proteome</keyword>
<protein>
    <submittedName>
        <fullName evidence="2">Uncharacterized protein</fullName>
    </submittedName>
</protein>
<dbReference type="AlphaFoldDB" id="A0AA36E124"/>
<feature type="compositionally biased region" description="Basic and acidic residues" evidence="1">
    <location>
        <begin position="1"/>
        <end position="17"/>
    </location>
</feature>
<proteinExistence type="predicted"/>
<dbReference type="EMBL" id="OX465080">
    <property type="protein sequence ID" value="CAI9279324.1"/>
    <property type="molecule type" value="Genomic_DNA"/>
</dbReference>
<dbReference type="Proteomes" id="UP001177003">
    <property type="component" value="Chromosome 4"/>
</dbReference>